<gene>
    <name evidence="2" type="ORF">HMPREF0044_0094</name>
</gene>
<sequence>MIYPVQFSIEPYPTNFIPSPKLQRHLRKLSKNPRGYHRFSHRIVFTTLGVAATVLSLLGLLWYHIGADETKVWIKFGRVFYREIKFSELTALKLVVNRLKLYAGKTIINIEPGRFNYSVVYYGLLKELQTRRFELPNNTQPNDPNWEEDAQYWRNLLAERIFVNHSEFFRGNPVELAYLNSLICPPGL</sequence>
<evidence type="ECO:0000313" key="3">
    <source>
        <dbReference type="Proteomes" id="UP000010301"/>
    </source>
</evidence>
<reference evidence="2 3" key="1">
    <citation type="submission" date="2009-01" db="EMBL/GenBank/DDBJ databases">
        <authorList>
            <person name="Qin X."/>
            <person name="Bachman B."/>
            <person name="Battles P."/>
            <person name="Bell A."/>
            <person name="Bess C."/>
            <person name="Bickham C."/>
            <person name="Chaboub L."/>
            <person name="Chen D."/>
            <person name="Coyle M."/>
            <person name="Deiros D.R."/>
            <person name="Dinh H."/>
            <person name="Forbes L."/>
            <person name="Fowler G."/>
            <person name="Francisco L."/>
            <person name="Fu Q."/>
            <person name="Gubbala S."/>
            <person name="Hale W."/>
            <person name="Han Y."/>
            <person name="Hemphill L."/>
            <person name="Highlander S.K."/>
            <person name="Hirani K."/>
            <person name="Hogues M."/>
            <person name="Jackson L."/>
            <person name="Jakkamsetti A."/>
            <person name="Javaid M."/>
            <person name="Jiang H."/>
            <person name="Korchina V."/>
            <person name="Kovar C."/>
            <person name="Lara F."/>
            <person name="Lee S."/>
            <person name="Mata R."/>
            <person name="Mathew T."/>
            <person name="Moen C."/>
            <person name="Morales K."/>
            <person name="Munidasa M."/>
            <person name="Nazareth L."/>
            <person name="Ngo R."/>
            <person name="Nguyen L."/>
            <person name="Okwuonu G."/>
            <person name="Ongeri F."/>
            <person name="Patil S."/>
            <person name="Petrosino J."/>
            <person name="Pham C."/>
            <person name="Pham P."/>
            <person name="Pu L.-L."/>
            <person name="Puazo M."/>
            <person name="Raj R."/>
            <person name="Reid J."/>
            <person name="Rouhana J."/>
            <person name="Saada N."/>
            <person name="Shang Y."/>
            <person name="Simmons D."/>
            <person name="Thornton R."/>
            <person name="Warren J."/>
            <person name="Weissenberger G."/>
            <person name="Zhang J."/>
            <person name="Zhang L."/>
            <person name="Zhou C."/>
            <person name="Zhu D."/>
            <person name="Muzny D."/>
            <person name="Worley K."/>
            <person name="Gibbs R."/>
        </authorList>
    </citation>
    <scope>NUCLEOTIDE SEQUENCE [LARGE SCALE GENOMIC DNA]</scope>
    <source>
        <strain evidence="2 3">DSM 15436</strain>
    </source>
</reference>
<dbReference type="Proteomes" id="UP000010301">
    <property type="component" value="Unassembled WGS sequence"/>
</dbReference>
<evidence type="ECO:0000313" key="2">
    <source>
        <dbReference type="EMBL" id="EEH64357.1"/>
    </source>
</evidence>
<keyword evidence="1" id="KW-0472">Membrane</keyword>
<name>C0VY54_9ACTO</name>
<organism evidence="2 3">
    <name type="scientific">Gleimia coleocanis DSM 15436</name>
    <dbReference type="NCBI Taxonomy" id="525245"/>
    <lineage>
        <taxon>Bacteria</taxon>
        <taxon>Bacillati</taxon>
        <taxon>Actinomycetota</taxon>
        <taxon>Actinomycetes</taxon>
        <taxon>Actinomycetales</taxon>
        <taxon>Actinomycetaceae</taxon>
        <taxon>Gleimia</taxon>
    </lineage>
</organism>
<dbReference type="HOGENOM" id="CLU_107904_0_0_11"/>
<keyword evidence="3" id="KW-1185">Reference proteome</keyword>
<dbReference type="eggNOG" id="ENOG5033XX2">
    <property type="taxonomic scope" value="Bacteria"/>
</dbReference>
<accession>C0VY54</accession>
<dbReference type="EMBL" id="ACFG01000004">
    <property type="protein sequence ID" value="EEH64357.1"/>
    <property type="molecule type" value="Genomic_DNA"/>
</dbReference>
<dbReference type="AlphaFoldDB" id="C0VY54"/>
<comment type="caution">
    <text evidence="2">The sequence shown here is derived from an EMBL/GenBank/DDBJ whole genome shotgun (WGS) entry which is preliminary data.</text>
</comment>
<feature type="transmembrane region" description="Helical" evidence="1">
    <location>
        <begin position="43"/>
        <end position="65"/>
    </location>
</feature>
<evidence type="ECO:0000256" key="1">
    <source>
        <dbReference type="SAM" id="Phobius"/>
    </source>
</evidence>
<dbReference type="STRING" id="525245.HMPREF0044_0094"/>
<proteinExistence type="predicted"/>
<keyword evidence="1" id="KW-1133">Transmembrane helix</keyword>
<protein>
    <submittedName>
        <fullName evidence="2">Uncharacterized protein</fullName>
    </submittedName>
</protein>
<keyword evidence="1" id="KW-0812">Transmembrane</keyword>